<dbReference type="PANTHER" id="PTHR47099">
    <property type="entry name" value="METHYLCOBAMIDE:COM METHYLTRANSFERASE MTBA"/>
    <property type="match status" value="1"/>
</dbReference>
<evidence type="ECO:0000313" key="2">
    <source>
        <dbReference type="EMBL" id="APG23754.1"/>
    </source>
</evidence>
<dbReference type="Gene3D" id="3.20.20.210">
    <property type="match status" value="1"/>
</dbReference>
<dbReference type="KEGG" id="pace:A6070_09595"/>
<dbReference type="CDD" id="cd03465">
    <property type="entry name" value="URO-D_like"/>
    <property type="match status" value="1"/>
</dbReference>
<dbReference type="PANTHER" id="PTHR47099:SF1">
    <property type="entry name" value="METHYLCOBAMIDE:COM METHYLTRANSFERASE MTBA"/>
    <property type="match status" value="1"/>
</dbReference>
<dbReference type="AlphaFoldDB" id="A0A1L3GCS8"/>
<proteinExistence type="predicted"/>
<keyword evidence="3" id="KW-1185">Reference proteome</keyword>
<dbReference type="InterPro" id="IPR038071">
    <property type="entry name" value="UROD/MetE-like_sf"/>
</dbReference>
<dbReference type="OrthoDB" id="8555693at2"/>
<dbReference type="Pfam" id="PF01208">
    <property type="entry name" value="URO-D"/>
    <property type="match status" value="1"/>
</dbReference>
<gene>
    <name evidence="2" type="ORF">A7E75_00985</name>
</gene>
<dbReference type="GO" id="GO:0006779">
    <property type="term" value="P:porphyrin-containing compound biosynthetic process"/>
    <property type="evidence" value="ECO:0007669"/>
    <property type="project" value="InterPro"/>
</dbReference>
<dbReference type="Proteomes" id="UP000182264">
    <property type="component" value="Chromosome"/>
</dbReference>
<dbReference type="InterPro" id="IPR000257">
    <property type="entry name" value="Uroporphyrinogen_deCOase"/>
</dbReference>
<name>A0A1L3GCS8_SYNAC</name>
<evidence type="ECO:0000259" key="1">
    <source>
        <dbReference type="Pfam" id="PF01208"/>
    </source>
</evidence>
<sequence length="355" mass="38834">MNKDQMTPMERFSAYDKGEPLDRLPCVPVVGNGAARVLGCKISEFRDNGPLIAEAHLAAYRRFGYDTVRIFTDLYVLAEAMGANVCYPPDETAHLENSAIDDIAHIGRLQPVDPRRDGNLPALLQALEIAHERVGHEVPVAGAVVCPLTTASFLIGTDNLVRMMHRNPEGVHSLCEIALASALNYARAVLDIGCTFGLTEPVSSSTIISPAHFEKFSYPYLKRLCDFMHEHSKPVTLHICGKTERIWPLMADAGADCISIDEMEDLRKTKESVGHRVRVMGNVATAETLLQGSPADVRAETLDCIRKAHDNPRGFIVASGCSLPTEVPFANIDAMLDTVREVGWPVTVAKLDSMT</sequence>
<feature type="domain" description="Uroporphyrinogen decarboxylase (URO-D)" evidence="1">
    <location>
        <begin position="7"/>
        <end position="341"/>
    </location>
</feature>
<evidence type="ECO:0000313" key="3">
    <source>
        <dbReference type="Proteomes" id="UP000182264"/>
    </source>
</evidence>
<reference evidence="2 3" key="1">
    <citation type="journal article" date="2017" name="Genome Announc.">
        <title>Complete Genome Sequences of Two Acetylene-Fermenting Pelobacter acetylenicus Strains.</title>
        <authorList>
            <person name="Sutton J.M."/>
            <person name="Baesman S.M."/>
            <person name="Fierst J.L."/>
            <person name="Poret-Peterson A.T."/>
            <person name="Oremland R.S."/>
            <person name="Dunlap D.S."/>
            <person name="Akob D.M."/>
        </authorList>
    </citation>
    <scope>NUCLEOTIDE SEQUENCE [LARGE SCALE GENOMIC DNA]</scope>
    <source>
        <strain evidence="2 3">DSM 3247</strain>
    </source>
</reference>
<dbReference type="EMBL" id="CP015518">
    <property type="protein sequence ID" value="APG23754.1"/>
    <property type="molecule type" value="Genomic_DNA"/>
</dbReference>
<dbReference type="SUPFAM" id="SSF51726">
    <property type="entry name" value="UROD/MetE-like"/>
    <property type="match status" value="1"/>
</dbReference>
<dbReference type="GO" id="GO:0004853">
    <property type="term" value="F:uroporphyrinogen decarboxylase activity"/>
    <property type="evidence" value="ECO:0007669"/>
    <property type="project" value="InterPro"/>
</dbReference>
<accession>A0A1L3GCS8</accession>
<dbReference type="InterPro" id="IPR052024">
    <property type="entry name" value="Methanogen_methyltrans"/>
</dbReference>
<organism evidence="2 3">
    <name type="scientific">Syntrophotalea acetylenica</name>
    <name type="common">Pelobacter acetylenicus</name>
    <dbReference type="NCBI Taxonomy" id="29542"/>
    <lineage>
        <taxon>Bacteria</taxon>
        <taxon>Pseudomonadati</taxon>
        <taxon>Thermodesulfobacteriota</taxon>
        <taxon>Desulfuromonadia</taxon>
        <taxon>Desulfuromonadales</taxon>
        <taxon>Syntrophotaleaceae</taxon>
        <taxon>Syntrophotalea</taxon>
    </lineage>
</organism>
<dbReference type="STRING" id="29542.A6070_09595"/>
<protein>
    <submittedName>
        <fullName evidence="2">Uroporphyrinogen decarboxylase</fullName>
    </submittedName>
</protein>
<dbReference type="RefSeq" id="WP_072285564.1">
    <property type="nucleotide sequence ID" value="NZ_CP015455.1"/>
</dbReference>